<dbReference type="STRING" id="1280953.HOC_03408"/>
<keyword evidence="3" id="KW-0238">DNA-binding</keyword>
<reference evidence="6 7" key="1">
    <citation type="journal article" date="2014" name="Antonie Van Leeuwenhoek">
        <title>Hyphomonas beringensis sp. nov. and Hyphomonas chukchiensis sp. nov., isolated from surface seawater of the Bering Sea and Chukchi Sea.</title>
        <authorList>
            <person name="Li C."/>
            <person name="Lai Q."/>
            <person name="Li G."/>
            <person name="Dong C."/>
            <person name="Wang J."/>
            <person name="Liao Y."/>
            <person name="Shao Z."/>
        </authorList>
    </citation>
    <scope>NUCLEOTIDE SEQUENCE [LARGE SCALE GENOMIC DNA]</scope>
    <source>
        <strain evidence="6 7">SCH89</strain>
    </source>
</reference>
<dbReference type="AlphaFoldDB" id="A0A059GAT0"/>
<dbReference type="PRINTS" id="PR00039">
    <property type="entry name" value="HTHLYSR"/>
</dbReference>
<organism evidence="6 7">
    <name type="scientific">Hyphomonas oceanitis SCH89</name>
    <dbReference type="NCBI Taxonomy" id="1280953"/>
    <lineage>
        <taxon>Bacteria</taxon>
        <taxon>Pseudomonadati</taxon>
        <taxon>Pseudomonadota</taxon>
        <taxon>Alphaproteobacteria</taxon>
        <taxon>Hyphomonadales</taxon>
        <taxon>Hyphomonadaceae</taxon>
        <taxon>Hyphomonas</taxon>
    </lineage>
</organism>
<accession>A0A059GAT0</accession>
<dbReference type="RefSeq" id="WP_035535875.1">
    <property type="nucleotide sequence ID" value="NZ_ARYL01000003.1"/>
</dbReference>
<dbReference type="PROSITE" id="PS50931">
    <property type="entry name" value="HTH_LYSR"/>
    <property type="match status" value="1"/>
</dbReference>
<dbReference type="Proteomes" id="UP000024942">
    <property type="component" value="Unassembled WGS sequence"/>
</dbReference>
<feature type="domain" description="HTH lysR-type" evidence="5">
    <location>
        <begin position="1"/>
        <end position="58"/>
    </location>
</feature>
<evidence type="ECO:0000256" key="3">
    <source>
        <dbReference type="ARBA" id="ARBA00023125"/>
    </source>
</evidence>
<dbReference type="InterPro" id="IPR036388">
    <property type="entry name" value="WH-like_DNA-bd_sf"/>
</dbReference>
<dbReference type="PANTHER" id="PTHR30126">
    <property type="entry name" value="HTH-TYPE TRANSCRIPTIONAL REGULATOR"/>
    <property type="match status" value="1"/>
</dbReference>
<keyword evidence="4" id="KW-0804">Transcription</keyword>
<evidence type="ECO:0000313" key="7">
    <source>
        <dbReference type="Proteomes" id="UP000024942"/>
    </source>
</evidence>
<dbReference type="Pfam" id="PF03466">
    <property type="entry name" value="LysR_substrate"/>
    <property type="match status" value="1"/>
</dbReference>
<dbReference type="InterPro" id="IPR000847">
    <property type="entry name" value="LysR_HTH_N"/>
</dbReference>
<dbReference type="SUPFAM" id="SSF46785">
    <property type="entry name" value="Winged helix' DNA-binding domain"/>
    <property type="match status" value="1"/>
</dbReference>
<comment type="similarity">
    <text evidence="1">Belongs to the LysR transcriptional regulatory family.</text>
</comment>
<keyword evidence="7" id="KW-1185">Reference proteome</keyword>
<dbReference type="GO" id="GO:0003700">
    <property type="term" value="F:DNA-binding transcription factor activity"/>
    <property type="evidence" value="ECO:0007669"/>
    <property type="project" value="InterPro"/>
</dbReference>
<evidence type="ECO:0000256" key="4">
    <source>
        <dbReference type="ARBA" id="ARBA00023163"/>
    </source>
</evidence>
<evidence type="ECO:0000313" key="6">
    <source>
        <dbReference type="EMBL" id="KDA03891.1"/>
    </source>
</evidence>
<dbReference type="PATRIC" id="fig|1280953.3.peg.690"/>
<dbReference type="FunFam" id="1.10.10.10:FF:000001">
    <property type="entry name" value="LysR family transcriptional regulator"/>
    <property type="match status" value="1"/>
</dbReference>
<dbReference type="InterPro" id="IPR005119">
    <property type="entry name" value="LysR_subst-bd"/>
</dbReference>
<dbReference type="Gene3D" id="1.10.10.10">
    <property type="entry name" value="Winged helix-like DNA-binding domain superfamily/Winged helix DNA-binding domain"/>
    <property type="match status" value="1"/>
</dbReference>
<evidence type="ECO:0000256" key="1">
    <source>
        <dbReference type="ARBA" id="ARBA00009437"/>
    </source>
</evidence>
<dbReference type="PANTHER" id="PTHR30126:SF39">
    <property type="entry name" value="HTH-TYPE TRANSCRIPTIONAL REGULATOR CYSL"/>
    <property type="match status" value="1"/>
</dbReference>
<gene>
    <name evidence="6" type="ORF">HOC_03408</name>
</gene>
<dbReference type="OrthoDB" id="8479870at2"/>
<keyword evidence="2" id="KW-0805">Transcription regulation</keyword>
<dbReference type="InterPro" id="IPR036390">
    <property type="entry name" value="WH_DNA-bd_sf"/>
</dbReference>
<dbReference type="eggNOG" id="COG0583">
    <property type="taxonomic scope" value="Bacteria"/>
</dbReference>
<dbReference type="CDD" id="cd08420">
    <property type="entry name" value="PBP2_CysL_like"/>
    <property type="match status" value="1"/>
</dbReference>
<dbReference type="Pfam" id="PF00126">
    <property type="entry name" value="HTH_1"/>
    <property type="match status" value="1"/>
</dbReference>
<dbReference type="Gene3D" id="3.40.190.290">
    <property type="match status" value="1"/>
</dbReference>
<name>A0A059GAT0_9PROT</name>
<proteinExistence type="inferred from homology"/>
<dbReference type="GO" id="GO:0000976">
    <property type="term" value="F:transcription cis-regulatory region binding"/>
    <property type="evidence" value="ECO:0007669"/>
    <property type="project" value="TreeGrafter"/>
</dbReference>
<comment type="caution">
    <text evidence="6">The sequence shown here is derived from an EMBL/GenBank/DDBJ whole genome shotgun (WGS) entry which is preliminary data.</text>
</comment>
<sequence length="299" mass="32162">MTLEQLRIFVAVAEREHMTRAAEALNLTQSATSAAIAALEERHDVKLFDRVGRRIVLTQTGHAFLDEARAVLARATLAVQALDDLAGLRRGVLRLGASQTVANYWLPPLMQAFRLAHPGVTLDLQIGNTEQIAEAVADLSVDLGIVEGKPQRNDLKQTAVTGDRTALIVPKGHEWTGKPPRTGKDYRAARWVLREPGSGTRAMLQDLLAGHGLTLGDLDVALELPSNEAVRSAVQAGAGASLLSMLVAEPSIMAGTLCEVAVGLPPRSFHILRHKERHETGLEQAFIRLADAQGPDAEA</sequence>
<dbReference type="SUPFAM" id="SSF53850">
    <property type="entry name" value="Periplasmic binding protein-like II"/>
    <property type="match status" value="1"/>
</dbReference>
<protein>
    <submittedName>
        <fullName evidence="6">LysR family transcriptional regulator</fullName>
    </submittedName>
</protein>
<evidence type="ECO:0000259" key="5">
    <source>
        <dbReference type="PROSITE" id="PS50931"/>
    </source>
</evidence>
<dbReference type="EMBL" id="ARYL01000003">
    <property type="protein sequence ID" value="KDA03891.1"/>
    <property type="molecule type" value="Genomic_DNA"/>
</dbReference>
<evidence type="ECO:0000256" key="2">
    <source>
        <dbReference type="ARBA" id="ARBA00023015"/>
    </source>
</evidence>